<dbReference type="SUPFAM" id="SSF53098">
    <property type="entry name" value="Ribonuclease H-like"/>
    <property type="match status" value="1"/>
</dbReference>
<feature type="compositionally biased region" description="Basic and acidic residues" evidence="22">
    <location>
        <begin position="338"/>
        <end position="366"/>
    </location>
</feature>
<dbReference type="Proteomes" id="UP000307173">
    <property type="component" value="Unassembled WGS sequence"/>
</dbReference>
<keyword evidence="3" id="KW-0963">Cytoplasm</keyword>
<sequence length="372" mass="42868">KPAVHYKYKNSNQCDSNVYINSINDRPLDKLLIPKNFTEALKYPEWIEAINKEIQGFLQNQVFSPATFDKNATMLHTFWIFTRKLNGDVKAELITINPRTVGHCNENSSTTLSFGLDTTLEFAPQDIPLHVHYALGHMHFKKMLELGLNLSDSDIRRISRCVHCKLGKFKTKTATGPKDHMSARPFEYLHMDTAGPFPYSTSKRWVVVLVDDFTRYLRIFIVKSKSEIVDVVHHYRINLSTNRSTSIDGIPYLCWKDEKINLIKGDNLIYIPPSLFVMEKVSVAGIHEALGHIDTKVAEKSVKEGFIQVDESESKDHLKEKCMTCQIGKVRRCDHRIESGSDQEFSERDESAREFSERDESAREFSERDEEM</sequence>
<dbReference type="AlphaFoldDB" id="A0A4T0X3G7"/>
<dbReference type="GO" id="GO:0003677">
    <property type="term" value="F:DNA binding"/>
    <property type="evidence" value="ECO:0007669"/>
    <property type="project" value="UniProtKB-KW"/>
</dbReference>
<keyword evidence="11" id="KW-0460">Magnesium</keyword>
<dbReference type="GO" id="GO:0046872">
    <property type="term" value="F:metal ion binding"/>
    <property type="evidence" value="ECO:0007669"/>
    <property type="project" value="UniProtKB-KW"/>
</dbReference>
<evidence type="ECO:0000256" key="16">
    <source>
        <dbReference type="ARBA" id="ARBA00023125"/>
    </source>
</evidence>
<evidence type="ECO:0000256" key="5">
    <source>
        <dbReference type="ARBA" id="ARBA00022679"/>
    </source>
</evidence>
<keyword evidence="4" id="KW-0815">Transposition</keyword>
<proteinExistence type="predicted"/>
<feature type="domain" description="Integrase catalytic" evidence="23">
    <location>
        <begin position="181"/>
        <end position="294"/>
    </location>
</feature>
<evidence type="ECO:0000256" key="21">
    <source>
        <dbReference type="ARBA" id="ARBA00049244"/>
    </source>
</evidence>
<dbReference type="GO" id="GO:0005634">
    <property type="term" value="C:nucleus"/>
    <property type="evidence" value="ECO:0007669"/>
    <property type="project" value="UniProtKB-ARBA"/>
</dbReference>
<dbReference type="GO" id="GO:0032196">
    <property type="term" value="P:transposition"/>
    <property type="evidence" value="ECO:0007669"/>
    <property type="project" value="UniProtKB-KW"/>
</dbReference>
<evidence type="ECO:0000256" key="10">
    <source>
        <dbReference type="ARBA" id="ARBA00022801"/>
    </source>
</evidence>
<evidence type="ECO:0000256" key="22">
    <source>
        <dbReference type="SAM" id="MobiDB-lite"/>
    </source>
</evidence>
<comment type="function">
    <text evidence="18">Reverse transcriptase/ribonuclease H (RT) is a multifunctional enzyme that catalyzes the conversion of the retro-elements RNA genome into dsDNA within the VLP. The enzyme displays a DNA polymerase activity that can copy either DNA or RNA templates, and a ribonuclease H (RNase H) activity that cleaves the RNA strand of RNA-DNA heteroduplexes during plus-strand synthesis and hydrolyzes RNA primers. The conversion leads to a linear dsDNA copy of the retrotransposon that includes long terminal repeats (LTRs) at both ends.</text>
</comment>
<keyword evidence="14" id="KW-0695">RNA-directed DNA polymerase</keyword>
<protein>
    <recommendedName>
        <fullName evidence="23">Integrase catalytic domain-containing protein</fullName>
    </recommendedName>
</protein>
<organism evidence="24 25">
    <name type="scientific">Pichia inconspicua</name>
    <dbReference type="NCBI Taxonomy" id="52247"/>
    <lineage>
        <taxon>Eukaryota</taxon>
        <taxon>Fungi</taxon>
        <taxon>Dikarya</taxon>
        <taxon>Ascomycota</taxon>
        <taxon>Saccharomycotina</taxon>
        <taxon>Pichiomycetes</taxon>
        <taxon>Pichiales</taxon>
        <taxon>Pichiaceae</taxon>
        <taxon>Pichia</taxon>
    </lineage>
</organism>
<keyword evidence="17" id="KW-0233">DNA recombination</keyword>
<evidence type="ECO:0000256" key="4">
    <source>
        <dbReference type="ARBA" id="ARBA00022578"/>
    </source>
</evidence>
<dbReference type="InterPro" id="IPR001584">
    <property type="entry name" value="Integrase_cat-core"/>
</dbReference>
<dbReference type="GO" id="GO:0003723">
    <property type="term" value="F:RNA binding"/>
    <property type="evidence" value="ECO:0007669"/>
    <property type="project" value="UniProtKB-KW"/>
</dbReference>
<evidence type="ECO:0000313" key="24">
    <source>
        <dbReference type="EMBL" id="TID29327.1"/>
    </source>
</evidence>
<keyword evidence="15" id="KW-0239">DNA-directed DNA polymerase</keyword>
<name>A0A4T0X3G7_9ASCO</name>
<accession>A0A4T0X3G7</accession>
<dbReference type="InterPro" id="IPR039537">
    <property type="entry name" value="Retrotran_Ty1/copia-like"/>
</dbReference>
<evidence type="ECO:0000259" key="23">
    <source>
        <dbReference type="PROSITE" id="PS50994"/>
    </source>
</evidence>
<evidence type="ECO:0000313" key="25">
    <source>
        <dbReference type="Proteomes" id="UP000307173"/>
    </source>
</evidence>
<dbReference type="InterPro" id="IPR036397">
    <property type="entry name" value="RNaseH_sf"/>
</dbReference>
<evidence type="ECO:0000256" key="12">
    <source>
        <dbReference type="ARBA" id="ARBA00022884"/>
    </source>
</evidence>
<dbReference type="GO" id="GO:0003887">
    <property type="term" value="F:DNA-directed DNA polymerase activity"/>
    <property type="evidence" value="ECO:0007669"/>
    <property type="project" value="UniProtKB-KW"/>
</dbReference>
<evidence type="ECO:0000256" key="19">
    <source>
        <dbReference type="ARBA" id="ARBA00025615"/>
    </source>
</evidence>
<evidence type="ECO:0000256" key="17">
    <source>
        <dbReference type="ARBA" id="ARBA00023172"/>
    </source>
</evidence>
<keyword evidence="10" id="KW-0378">Hydrolase</keyword>
<feature type="region of interest" description="Disordered" evidence="22">
    <location>
        <begin position="338"/>
        <end position="372"/>
    </location>
</feature>
<evidence type="ECO:0000256" key="3">
    <source>
        <dbReference type="ARBA" id="ARBA00022490"/>
    </source>
</evidence>
<feature type="non-terminal residue" evidence="24">
    <location>
        <position position="1"/>
    </location>
</feature>
<comment type="catalytic activity">
    <reaction evidence="21">
        <text>DNA(n) + a 2'-deoxyribonucleoside 5'-triphosphate = DNA(n+1) + diphosphate</text>
        <dbReference type="Rhea" id="RHEA:22508"/>
        <dbReference type="Rhea" id="RHEA-COMP:17339"/>
        <dbReference type="Rhea" id="RHEA-COMP:17340"/>
        <dbReference type="ChEBI" id="CHEBI:33019"/>
        <dbReference type="ChEBI" id="CHEBI:61560"/>
        <dbReference type="ChEBI" id="CHEBI:173112"/>
        <dbReference type="EC" id="2.7.7.7"/>
    </reaction>
</comment>
<dbReference type="GO" id="GO:0015074">
    <property type="term" value="P:DNA integration"/>
    <property type="evidence" value="ECO:0007669"/>
    <property type="project" value="UniProtKB-KW"/>
</dbReference>
<dbReference type="PANTHER" id="PTHR42648">
    <property type="entry name" value="TRANSPOSASE, PUTATIVE-RELATED"/>
    <property type="match status" value="1"/>
</dbReference>
<evidence type="ECO:0000256" key="1">
    <source>
        <dbReference type="ARBA" id="ARBA00000077"/>
    </source>
</evidence>
<dbReference type="InterPro" id="IPR012337">
    <property type="entry name" value="RNaseH-like_sf"/>
</dbReference>
<dbReference type="OrthoDB" id="5423336at2759"/>
<comment type="function">
    <text evidence="19">Integrase (IN) targets the VLP to the nucleus, where a subparticle preintegration complex (PIC) containing at least integrase and the newly synthesized dsDNA copy of the retrotransposon must transit the nuclear membrane. Once in the nucleus, integrase performs the integration of the dsDNA into the host genome.</text>
</comment>
<keyword evidence="8" id="KW-0479">Metal-binding</keyword>
<keyword evidence="7" id="KW-0540">Nuclease</keyword>
<dbReference type="GO" id="GO:0004523">
    <property type="term" value="F:RNA-DNA hybrid ribonuclease activity"/>
    <property type="evidence" value="ECO:0007669"/>
    <property type="project" value="UniProtKB-EC"/>
</dbReference>
<dbReference type="GO" id="GO:0006310">
    <property type="term" value="P:DNA recombination"/>
    <property type="evidence" value="ECO:0007669"/>
    <property type="project" value="UniProtKB-KW"/>
</dbReference>
<evidence type="ECO:0000256" key="20">
    <source>
        <dbReference type="ARBA" id="ARBA00048173"/>
    </source>
</evidence>
<dbReference type="PANTHER" id="PTHR42648:SF11">
    <property type="entry name" value="TRANSPOSON TY4-P GAG-POL POLYPROTEIN"/>
    <property type="match status" value="1"/>
</dbReference>
<keyword evidence="9" id="KW-0255">Endonuclease</keyword>
<evidence type="ECO:0000256" key="13">
    <source>
        <dbReference type="ARBA" id="ARBA00022908"/>
    </source>
</evidence>
<keyword evidence="13" id="KW-0229">DNA integration</keyword>
<evidence type="ECO:0000256" key="14">
    <source>
        <dbReference type="ARBA" id="ARBA00022918"/>
    </source>
</evidence>
<comment type="catalytic activity">
    <reaction evidence="20">
        <text>DNA(n) + a 2'-deoxyribonucleoside 5'-triphosphate = DNA(n+1) + diphosphate</text>
        <dbReference type="Rhea" id="RHEA:22508"/>
        <dbReference type="Rhea" id="RHEA-COMP:17339"/>
        <dbReference type="Rhea" id="RHEA-COMP:17340"/>
        <dbReference type="ChEBI" id="CHEBI:33019"/>
        <dbReference type="ChEBI" id="CHEBI:61560"/>
        <dbReference type="ChEBI" id="CHEBI:173112"/>
        <dbReference type="EC" id="2.7.7.49"/>
    </reaction>
</comment>
<evidence type="ECO:0000256" key="9">
    <source>
        <dbReference type="ARBA" id="ARBA00022759"/>
    </source>
</evidence>
<keyword evidence="12" id="KW-0694">RNA-binding</keyword>
<evidence type="ECO:0000256" key="18">
    <source>
        <dbReference type="ARBA" id="ARBA00025590"/>
    </source>
</evidence>
<evidence type="ECO:0000256" key="15">
    <source>
        <dbReference type="ARBA" id="ARBA00022932"/>
    </source>
</evidence>
<comment type="catalytic activity">
    <reaction evidence="1">
        <text>Endonucleolytic cleavage to 5'-phosphomonoester.</text>
        <dbReference type="EC" id="3.1.26.4"/>
    </reaction>
</comment>
<dbReference type="Gene3D" id="3.30.420.10">
    <property type="entry name" value="Ribonuclease H-like superfamily/Ribonuclease H"/>
    <property type="match status" value="1"/>
</dbReference>
<dbReference type="GO" id="GO:0003964">
    <property type="term" value="F:RNA-directed DNA polymerase activity"/>
    <property type="evidence" value="ECO:0007669"/>
    <property type="project" value="UniProtKB-KW"/>
</dbReference>
<reference evidence="24 25" key="1">
    <citation type="journal article" date="2019" name="Front. Genet.">
        <title>Whole-Genome Sequencing of the Opportunistic Yeast Pathogen Candida inconspicua Uncovers Its Hybrid Origin.</title>
        <authorList>
            <person name="Mixao V."/>
            <person name="Hansen A.P."/>
            <person name="Saus E."/>
            <person name="Boekhout T."/>
            <person name="Lass-Florl C."/>
            <person name="Gabaldon T."/>
        </authorList>
    </citation>
    <scope>NUCLEOTIDE SEQUENCE [LARGE SCALE GENOMIC DNA]</scope>
    <source>
        <strain evidence="24 25">CBS 180</strain>
    </source>
</reference>
<evidence type="ECO:0000256" key="7">
    <source>
        <dbReference type="ARBA" id="ARBA00022722"/>
    </source>
</evidence>
<evidence type="ECO:0000256" key="6">
    <source>
        <dbReference type="ARBA" id="ARBA00022695"/>
    </source>
</evidence>
<keyword evidence="16" id="KW-0238">DNA-binding</keyword>
<comment type="caution">
    <text evidence="24">The sequence shown here is derived from an EMBL/GenBank/DDBJ whole genome shotgun (WGS) entry which is preliminary data.</text>
</comment>
<keyword evidence="25" id="KW-1185">Reference proteome</keyword>
<dbReference type="EMBL" id="SELW01000323">
    <property type="protein sequence ID" value="TID29327.1"/>
    <property type="molecule type" value="Genomic_DNA"/>
</dbReference>
<evidence type="ECO:0000256" key="11">
    <source>
        <dbReference type="ARBA" id="ARBA00022842"/>
    </source>
</evidence>
<evidence type="ECO:0000256" key="2">
    <source>
        <dbReference type="ARBA" id="ARBA00004496"/>
    </source>
</evidence>
<keyword evidence="5" id="KW-0808">Transferase</keyword>
<keyword evidence="6" id="KW-0548">Nucleotidyltransferase</keyword>
<gene>
    <name evidence="24" type="ORF">CANINC_002010</name>
</gene>
<evidence type="ECO:0000256" key="8">
    <source>
        <dbReference type="ARBA" id="ARBA00022723"/>
    </source>
</evidence>
<dbReference type="GO" id="GO:0005737">
    <property type="term" value="C:cytoplasm"/>
    <property type="evidence" value="ECO:0007669"/>
    <property type="project" value="UniProtKB-SubCell"/>
</dbReference>
<dbReference type="PROSITE" id="PS50994">
    <property type="entry name" value="INTEGRASE"/>
    <property type="match status" value="1"/>
</dbReference>
<comment type="subcellular location">
    <subcellularLocation>
        <location evidence="2">Cytoplasm</location>
    </subcellularLocation>
</comment>